<evidence type="ECO:0000313" key="3">
    <source>
        <dbReference type="EMBL" id="ACL45309.1"/>
    </source>
</evidence>
<dbReference type="KEGG" id="cyn:Cyan7425_2970"/>
<gene>
    <name evidence="3" type="ordered locus">Cyan7425_2970</name>
</gene>
<dbReference type="PANTHER" id="PTHR43048:SF5">
    <property type="entry name" value="BLR5325 PROTEIN"/>
    <property type="match status" value="1"/>
</dbReference>
<organism evidence="3">
    <name type="scientific">Cyanothece sp. (strain PCC 7425 / ATCC 29141)</name>
    <dbReference type="NCBI Taxonomy" id="395961"/>
    <lineage>
        <taxon>Bacteria</taxon>
        <taxon>Bacillati</taxon>
        <taxon>Cyanobacteriota</taxon>
        <taxon>Cyanophyceae</taxon>
        <taxon>Gomontiellales</taxon>
        <taxon>Cyanothecaceae</taxon>
        <taxon>Cyanothece</taxon>
    </lineage>
</organism>
<dbReference type="SUPFAM" id="SSF54593">
    <property type="entry name" value="Glyoxalase/Bleomycin resistance protein/Dihydroxybiphenyl dioxygenase"/>
    <property type="match status" value="1"/>
</dbReference>
<keyword evidence="3" id="KW-0560">Oxidoreductase</keyword>
<reference evidence="3" key="1">
    <citation type="submission" date="2009-01" db="EMBL/GenBank/DDBJ databases">
        <title>Complete sequence of chromosome Cyanothece sp. PCC 7425.</title>
        <authorList>
            <consortium name="US DOE Joint Genome Institute"/>
            <person name="Lucas S."/>
            <person name="Copeland A."/>
            <person name="Lapidus A."/>
            <person name="Glavina del Rio T."/>
            <person name="Dalin E."/>
            <person name="Tice H."/>
            <person name="Bruce D."/>
            <person name="Goodwin L."/>
            <person name="Pitluck S."/>
            <person name="Sims D."/>
            <person name="Meineke L."/>
            <person name="Brettin T."/>
            <person name="Detter J.C."/>
            <person name="Han C."/>
            <person name="Larimer F."/>
            <person name="Land M."/>
            <person name="Hauser L."/>
            <person name="Kyrpides N."/>
            <person name="Ovchinnikova G."/>
            <person name="Liberton M."/>
            <person name="Stoeckel J."/>
            <person name="Banerjee A."/>
            <person name="Singh A."/>
            <person name="Page L."/>
            <person name="Sato H."/>
            <person name="Zhao L."/>
            <person name="Sherman L."/>
            <person name="Pakrasi H."/>
            <person name="Richardson P."/>
        </authorList>
    </citation>
    <scope>NUCLEOTIDE SEQUENCE</scope>
    <source>
        <strain evidence="3">PCC 7425</strain>
    </source>
</reference>
<keyword evidence="3" id="KW-0223">Dioxygenase</keyword>
<dbReference type="GO" id="GO:0004493">
    <property type="term" value="F:methylmalonyl-CoA epimerase activity"/>
    <property type="evidence" value="ECO:0007669"/>
    <property type="project" value="TreeGrafter"/>
</dbReference>
<dbReference type="GO" id="GO:0051213">
    <property type="term" value="F:dioxygenase activity"/>
    <property type="evidence" value="ECO:0007669"/>
    <property type="project" value="UniProtKB-KW"/>
</dbReference>
<sequence length="144" mass="16198">MITHFDHVTLVVKDVAKAKEFFALLGFQEEKSVVIKGDTFSSYMNVAGIEAEHVTLALTHANPRLEVQLLRYIHPEPTSDPEITNLAKLGFNHICFAVDDINAEVEKLSAHGVKLLNEIMDFHHRKLVFVAGPEGITVELSEWY</sequence>
<accession>B8HLU9</accession>
<dbReference type="InterPro" id="IPR029068">
    <property type="entry name" value="Glyas_Bleomycin-R_OHBP_Dase"/>
</dbReference>
<dbReference type="GO" id="GO:0046491">
    <property type="term" value="P:L-methylmalonyl-CoA metabolic process"/>
    <property type="evidence" value="ECO:0007669"/>
    <property type="project" value="TreeGrafter"/>
</dbReference>
<dbReference type="GO" id="GO:0046872">
    <property type="term" value="F:metal ion binding"/>
    <property type="evidence" value="ECO:0007669"/>
    <property type="project" value="UniProtKB-KW"/>
</dbReference>
<dbReference type="STRING" id="395961.Cyan7425_2970"/>
<dbReference type="Gene3D" id="3.10.180.10">
    <property type="entry name" value="2,3-Dihydroxybiphenyl 1,2-Dioxygenase, domain 1"/>
    <property type="match status" value="1"/>
</dbReference>
<evidence type="ECO:0000259" key="2">
    <source>
        <dbReference type="PROSITE" id="PS51819"/>
    </source>
</evidence>
<protein>
    <submittedName>
        <fullName evidence="3">Glyoxalase/bleomycin resistance protein/dioxygenase</fullName>
    </submittedName>
</protein>
<keyword evidence="1" id="KW-0479">Metal-binding</keyword>
<proteinExistence type="predicted"/>
<dbReference type="PROSITE" id="PS51819">
    <property type="entry name" value="VOC"/>
    <property type="match status" value="1"/>
</dbReference>
<dbReference type="PANTHER" id="PTHR43048">
    <property type="entry name" value="METHYLMALONYL-COA EPIMERASE"/>
    <property type="match status" value="1"/>
</dbReference>
<dbReference type="InterPro" id="IPR037523">
    <property type="entry name" value="VOC_core"/>
</dbReference>
<dbReference type="AlphaFoldDB" id="B8HLU9"/>
<dbReference type="EMBL" id="CP001344">
    <property type="protein sequence ID" value="ACL45309.1"/>
    <property type="molecule type" value="Genomic_DNA"/>
</dbReference>
<dbReference type="HOGENOM" id="CLU_046006_2_1_3"/>
<evidence type="ECO:0000256" key="1">
    <source>
        <dbReference type="ARBA" id="ARBA00022723"/>
    </source>
</evidence>
<feature type="domain" description="VOC" evidence="2">
    <location>
        <begin position="4"/>
        <end position="143"/>
    </location>
</feature>
<name>B8HLU9_CYAP4</name>
<dbReference type="eggNOG" id="COG0346">
    <property type="taxonomic scope" value="Bacteria"/>
</dbReference>
<dbReference type="InterPro" id="IPR004360">
    <property type="entry name" value="Glyas_Fos-R_dOase_dom"/>
</dbReference>
<dbReference type="InterPro" id="IPR051785">
    <property type="entry name" value="MMCE/EMCE_epimerase"/>
</dbReference>
<dbReference type="Pfam" id="PF00903">
    <property type="entry name" value="Glyoxalase"/>
    <property type="match status" value="1"/>
</dbReference>